<dbReference type="GeneID" id="91473022"/>
<keyword evidence="5" id="KW-1185">Reference proteome</keyword>
<reference evidence="5" key="1">
    <citation type="submission" date="2023-07" db="EMBL/GenBank/DDBJ databases">
        <title>Whole genome shotgun sequence of Streptomyces cacaoi subsp. asoensis NBRC 13813.</title>
        <authorList>
            <person name="Komaki H."/>
            <person name="Tamura T."/>
        </authorList>
    </citation>
    <scope>NUCLEOTIDE SEQUENCE [LARGE SCALE GENOMIC DNA]</scope>
    <source>
        <strain evidence="5">NBRC 13813</strain>
    </source>
</reference>
<evidence type="ECO:0000256" key="3">
    <source>
        <dbReference type="SAM" id="SignalP"/>
    </source>
</evidence>
<keyword evidence="2" id="KW-1133">Transmembrane helix</keyword>
<keyword evidence="2" id="KW-0812">Transmembrane</keyword>
<evidence type="ECO:0000313" key="5">
    <source>
        <dbReference type="Proteomes" id="UP000649259"/>
    </source>
</evidence>
<proteinExistence type="predicted"/>
<feature type="compositionally biased region" description="Low complexity" evidence="1">
    <location>
        <begin position="83"/>
        <end position="105"/>
    </location>
</feature>
<name>A0ABQ3S5Z3_9ACTN</name>
<protein>
    <recommendedName>
        <fullName evidence="6">Excalibur calcium-binding protein</fullName>
    </recommendedName>
</protein>
<dbReference type="RefSeq" id="WP_189924955.1">
    <property type="nucleotide sequence ID" value="NZ_BMSI01000010.1"/>
</dbReference>
<evidence type="ECO:0000256" key="1">
    <source>
        <dbReference type="SAM" id="MobiDB-lite"/>
    </source>
</evidence>
<feature type="region of interest" description="Disordered" evidence="1">
    <location>
        <begin position="80"/>
        <end position="105"/>
    </location>
</feature>
<feature type="transmembrane region" description="Helical" evidence="2">
    <location>
        <begin position="133"/>
        <end position="151"/>
    </location>
</feature>
<feature type="compositionally biased region" description="Basic and acidic residues" evidence="1">
    <location>
        <begin position="50"/>
        <end position="67"/>
    </location>
</feature>
<gene>
    <name evidence="4" type="ORF">Saso_51960</name>
</gene>
<accession>A0ABQ3S5Z3</accession>
<dbReference type="EMBL" id="BNEB01000005">
    <property type="protein sequence ID" value="GHI63546.1"/>
    <property type="molecule type" value="Genomic_DNA"/>
</dbReference>
<feature type="region of interest" description="Disordered" evidence="1">
    <location>
        <begin position="47"/>
        <end position="67"/>
    </location>
</feature>
<comment type="caution">
    <text evidence="4">The sequence shown here is derived from an EMBL/GenBank/DDBJ whole genome shotgun (WGS) entry which is preliminary data.</text>
</comment>
<evidence type="ECO:0000313" key="4">
    <source>
        <dbReference type="EMBL" id="GHI63546.1"/>
    </source>
</evidence>
<dbReference type="Proteomes" id="UP000649259">
    <property type="component" value="Unassembled WGS sequence"/>
</dbReference>
<feature type="signal peptide" evidence="3">
    <location>
        <begin position="1"/>
        <end position="31"/>
    </location>
</feature>
<keyword evidence="2" id="KW-0472">Membrane</keyword>
<keyword evidence="3" id="KW-0732">Signal</keyword>
<organism evidence="4 5">
    <name type="scientific">Streptomyces asoensis</name>
    <dbReference type="NCBI Taxonomy" id="249586"/>
    <lineage>
        <taxon>Bacteria</taxon>
        <taxon>Bacillati</taxon>
        <taxon>Actinomycetota</taxon>
        <taxon>Actinomycetes</taxon>
        <taxon>Kitasatosporales</taxon>
        <taxon>Streptomycetaceae</taxon>
        <taxon>Streptomyces</taxon>
    </lineage>
</organism>
<evidence type="ECO:0008006" key="6">
    <source>
        <dbReference type="Google" id="ProtNLM"/>
    </source>
</evidence>
<evidence type="ECO:0000256" key="2">
    <source>
        <dbReference type="SAM" id="Phobius"/>
    </source>
</evidence>
<sequence>MPHRAIVTGIAVTTLTFAPLICAPLIAAAHAQDLNCRDFRYQEDAQAVFDQDRSDPNRLDEDQGRDDGIACEALPRRSAATLAPATSIPAPVPTTPATSVPAPVPSSPTALPSLGVRGGVGGASTAGPTRWDVAIGAALTSAGVLAAAGCVRRRRRRV</sequence>
<feature type="chain" id="PRO_5047321511" description="Excalibur calcium-binding protein" evidence="3">
    <location>
        <begin position="32"/>
        <end position="158"/>
    </location>
</feature>